<dbReference type="PANTHER" id="PTHR30570:SF1">
    <property type="entry name" value="PHOSPHATE-BINDING PROTEIN PSTS"/>
    <property type="match status" value="1"/>
</dbReference>
<keyword evidence="5" id="KW-1185">Reference proteome</keyword>
<accession>U2ZXX0</accession>
<dbReference type="SUPFAM" id="SSF53850">
    <property type="entry name" value="Periplasmic binding protein-like II"/>
    <property type="match status" value="1"/>
</dbReference>
<dbReference type="eggNOG" id="COG0226">
    <property type="taxonomic scope" value="Bacteria"/>
</dbReference>
<dbReference type="Pfam" id="PF12849">
    <property type="entry name" value="PBP_like_2"/>
    <property type="match status" value="1"/>
</dbReference>
<evidence type="ECO:0000313" key="5">
    <source>
        <dbReference type="Proteomes" id="UP000016568"/>
    </source>
</evidence>
<dbReference type="InterPro" id="IPR024370">
    <property type="entry name" value="PBP_domain"/>
</dbReference>
<dbReference type="EMBL" id="BASZ01000001">
    <property type="protein sequence ID" value="GAD47358.1"/>
    <property type="molecule type" value="Genomic_DNA"/>
</dbReference>
<keyword evidence="1 2" id="KW-0732">Signal</keyword>
<proteinExistence type="predicted"/>
<dbReference type="InterPro" id="IPR050811">
    <property type="entry name" value="Phosphate_ABC_transporter"/>
</dbReference>
<evidence type="ECO:0000313" key="4">
    <source>
        <dbReference type="EMBL" id="GAD47358.1"/>
    </source>
</evidence>
<protein>
    <submittedName>
        <fullName evidence="4">Putative ABC transporter substrate-binding protein</fullName>
    </submittedName>
</protein>
<feature type="signal peptide" evidence="2">
    <location>
        <begin position="1"/>
        <end position="19"/>
    </location>
</feature>
<feature type="chain" id="PRO_5004637410" evidence="2">
    <location>
        <begin position="20"/>
        <end position="345"/>
    </location>
</feature>
<gene>
    <name evidence="4" type="ORF">NT2_01_01260</name>
</gene>
<sequence length="345" mass="36516">MKKLLIAATVFSVAAGATAAEAQTRRNIRVVGSSTVYPFTKAVAERFAASNQNVPTPIVESTGTGGGAKLFCAGIGAQHPDILNASRRLKASEFKTCAANGVTQITEIQVGLDGLSLAEAKNGKLTNIGLKDLYMAIAATPFGKPNKAKTWKDVNASLPAIPIQVYGPPSTSGTRSSLEDLFMEPVCAKNPAIAALKKTDENKYNRICKGIRTDGAFIDAGENDNLIVRKLAANPNAVGLFGYSYLEENLDKLKGVSVAGVQPSYQTISSFQYPGARALYIYVKNAHVKAIPGVRQFVAEYVKESTFGPNGYLKSHGLVASPTAARQRAAKMATSLTPMTAANLK</sequence>
<name>U2ZXX0_9SPHN</name>
<evidence type="ECO:0000256" key="2">
    <source>
        <dbReference type="SAM" id="SignalP"/>
    </source>
</evidence>
<dbReference type="Gene3D" id="3.40.190.10">
    <property type="entry name" value="Periplasmic binding protein-like II"/>
    <property type="match status" value="2"/>
</dbReference>
<organism evidence="4 5">
    <name type="scientific">Caenibius tardaugens NBRC 16725</name>
    <dbReference type="NCBI Taxonomy" id="1219035"/>
    <lineage>
        <taxon>Bacteria</taxon>
        <taxon>Pseudomonadati</taxon>
        <taxon>Pseudomonadota</taxon>
        <taxon>Alphaproteobacteria</taxon>
        <taxon>Sphingomonadales</taxon>
        <taxon>Erythrobacteraceae</taxon>
        <taxon>Caenibius</taxon>
    </lineage>
</organism>
<evidence type="ECO:0000259" key="3">
    <source>
        <dbReference type="Pfam" id="PF12849"/>
    </source>
</evidence>
<dbReference type="PANTHER" id="PTHR30570">
    <property type="entry name" value="PERIPLASMIC PHOSPHATE BINDING COMPONENT OF PHOSPHATE ABC TRANSPORTER"/>
    <property type="match status" value="1"/>
</dbReference>
<reference evidence="4 5" key="1">
    <citation type="submission" date="2013-09" db="EMBL/GenBank/DDBJ databases">
        <title>Whole genome shotgun sequence of Novosphingobium tardaugens NBRC 16725.</title>
        <authorList>
            <person name="Isaki S."/>
            <person name="Hosoyama A."/>
            <person name="Tsuchikane K."/>
            <person name="Katsumata H."/>
            <person name="Ando Y."/>
            <person name="Yamazaki S."/>
            <person name="Fujita N."/>
        </authorList>
    </citation>
    <scope>NUCLEOTIDE SEQUENCE [LARGE SCALE GENOMIC DNA]</scope>
    <source>
        <strain evidence="4 5">NBRC 16725</strain>
    </source>
</reference>
<dbReference type="Proteomes" id="UP000016568">
    <property type="component" value="Unassembled WGS sequence"/>
</dbReference>
<feature type="domain" description="PBP" evidence="3">
    <location>
        <begin position="17"/>
        <end position="302"/>
    </location>
</feature>
<comment type="caution">
    <text evidence="4">The sequence shown here is derived from an EMBL/GenBank/DDBJ whole genome shotgun (WGS) entry which is preliminary data.</text>
</comment>
<evidence type="ECO:0000256" key="1">
    <source>
        <dbReference type="ARBA" id="ARBA00022729"/>
    </source>
</evidence>
<dbReference type="AlphaFoldDB" id="U2ZXX0"/>